<dbReference type="Proteomes" id="UP000321827">
    <property type="component" value="Unassembled WGS sequence"/>
</dbReference>
<gene>
    <name evidence="9" type="ORF">ODE01S_11260</name>
</gene>
<evidence type="ECO:0000256" key="6">
    <source>
        <dbReference type="ARBA" id="ARBA00023136"/>
    </source>
</evidence>
<keyword evidence="6 7" id="KW-0472">Membrane</keyword>
<dbReference type="GO" id="GO:0005886">
    <property type="term" value="C:plasma membrane"/>
    <property type="evidence" value="ECO:0007669"/>
    <property type="project" value="UniProtKB-SubCell"/>
</dbReference>
<dbReference type="InterPro" id="IPR050366">
    <property type="entry name" value="BP-dependent_transpt_permease"/>
</dbReference>
<feature type="transmembrane region" description="Helical" evidence="7">
    <location>
        <begin position="121"/>
        <end position="143"/>
    </location>
</feature>
<feature type="domain" description="ABC transmembrane type-1" evidence="8">
    <location>
        <begin position="86"/>
        <end position="275"/>
    </location>
</feature>
<evidence type="ECO:0000313" key="9">
    <source>
        <dbReference type="EMBL" id="GEM89692.1"/>
    </source>
</evidence>
<dbReference type="InterPro" id="IPR000515">
    <property type="entry name" value="MetI-like"/>
</dbReference>
<feature type="transmembrane region" description="Helical" evidence="7">
    <location>
        <begin position="253"/>
        <end position="275"/>
    </location>
</feature>
<evidence type="ECO:0000256" key="2">
    <source>
        <dbReference type="ARBA" id="ARBA00022448"/>
    </source>
</evidence>
<name>A0A511RL78_9DEIN</name>
<evidence type="ECO:0000259" key="8">
    <source>
        <dbReference type="PROSITE" id="PS50928"/>
    </source>
</evidence>
<dbReference type="Pfam" id="PF00528">
    <property type="entry name" value="BPD_transp_1"/>
    <property type="match status" value="1"/>
</dbReference>
<evidence type="ECO:0000256" key="1">
    <source>
        <dbReference type="ARBA" id="ARBA00004651"/>
    </source>
</evidence>
<dbReference type="InterPro" id="IPR025966">
    <property type="entry name" value="OppC_N"/>
</dbReference>
<evidence type="ECO:0000256" key="3">
    <source>
        <dbReference type="ARBA" id="ARBA00022475"/>
    </source>
</evidence>
<protein>
    <submittedName>
        <fullName evidence="9">Diguanylate cyclase</fullName>
    </submittedName>
</protein>
<feature type="transmembrane region" description="Helical" evidence="7">
    <location>
        <begin position="149"/>
        <end position="167"/>
    </location>
</feature>
<dbReference type="CDD" id="cd06261">
    <property type="entry name" value="TM_PBP2"/>
    <property type="match status" value="1"/>
</dbReference>
<keyword evidence="3" id="KW-1003">Cell membrane</keyword>
<dbReference type="GO" id="GO:0055085">
    <property type="term" value="P:transmembrane transport"/>
    <property type="evidence" value="ECO:0007669"/>
    <property type="project" value="InterPro"/>
</dbReference>
<organism evidence="9 10">
    <name type="scientific">Oceanithermus desulfurans NBRC 100063</name>
    <dbReference type="NCBI Taxonomy" id="1227550"/>
    <lineage>
        <taxon>Bacteria</taxon>
        <taxon>Thermotogati</taxon>
        <taxon>Deinococcota</taxon>
        <taxon>Deinococci</taxon>
        <taxon>Thermales</taxon>
        <taxon>Thermaceae</taxon>
        <taxon>Oceanithermus</taxon>
    </lineage>
</organism>
<reference evidence="9 10" key="1">
    <citation type="submission" date="2019-07" db="EMBL/GenBank/DDBJ databases">
        <title>Whole genome shotgun sequence of Oceanithermus desulfurans NBRC 100063.</title>
        <authorList>
            <person name="Hosoyama A."/>
            <person name="Uohara A."/>
            <person name="Ohji S."/>
            <person name="Ichikawa N."/>
        </authorList>
    </citation>
    <scope>NUCLEOTIDE SEQUENCE [LARGE SCALE GENOMIC DNA]</scope>
    <source>
        <strain evidence="9 10">NBRC 100063</strain>
    </source>
</reference>
<feature type="transmembrane region" description="Helical" evidence="7">
    <location>
        <begin position="207"/>
        <end position="233"/>
    </location>
</feature>
<dbReference type="PROSITE" id="PS50928">
    <property type="entry name" value="ABC_TM1"/>
    <property type="match status" value="1"/>
</dbReference>
<dbReference type="AlphaFoldDB" id="A0A511RL78"/>
<evidence type="ECO:0000256" key="7">
    <source>
        <dbReference type="RuleBase" id="RU363032"/>
    </source>
</evidence>
<dbReference type="Pfam" id="PF12911">
    <property type="entry name" value="OppC_N"/>
    <property type="match status" value="1"/>
</dbReference>
<comment type="subcellular location">
    <subcellularLocation>
        <location evidence="1 7">Cell membrane</location>
        <topology evidence="1 7">Multi-pass membrane protein</topology>
    </subcellularLocation>
</comment>
<evidence type="ECO:0000313" key="10">
    <source>
        <dbReference type="Proteomes" id="UP000321827"/>
    </source>
</evidence>
<sequence length="288" mass="30898">MATSEAYMRTPTQQAWRRFMRSSSGKAGLLIVGFFVLLALLAPLIMPYDATKDRNLRERLKPPSAEHIMGTDELGRDIFTRVVHGSRISLRVGVFAVGIAVVAGTFLGLLAGYFGGRTDMLISWLVDIMLSFPSILLAIAIVAVIGPGISNAMIAVGIVQIPIYARLTRSVVLSLKEQDFVAAAEGLGAGRARIIFRHILPNGLSPLIVQATLSIATAILDAAGLGFLGLGAQPPQPEWGLMISKGFLYFTRAPWISLFPGVAIMIAVLGFNLLGDGLRDALDPRTSR</sequence>
<keyword evidence="5 7" id="KW-1133">Transmembrane helix</keyword>
<keyword evidence="4 7" id="KW-0812">Transmembrane</keyword>
<evidence type="ECO:0000256" key="4">
    <source>
        <dbReference type="ARBA" id="ARBA00022692"/>
    </source>
</evidence>
<feature type="transmembrane region" description="Helical" evidence="7">
    <location>
        <begin position="27"/>
        <end position="46"/>
    </location>
</feature>
<comment type="similarity">
    <text evidence="7">Belongs to the binding-protein-dependent transport system permease family.</text>
</comment>
<dbReference type="Gene3D" id="1.10.3720.10">
    <property type="entry name" value="MetI-like"/>
    <property type="match status" value="1"/>
</dbReference>
<dbReference type="PANTHER" id="PTHR43386:SF1">
    <property type="entry name" value="D,D-DIPEPTIDE TRANSPORT SYSTEM PERMEASE PROTEIN DDPC-RELATED"/>
    <property type="match status" value="1"/>
</dbReference>
<dbReference type="SUPFAM" id="SSF161098">
    <property type="entry name" value="MetI-like"/>
    <property type="match status" value="1"/>
</dbReference>
<accession>A0A511RL78</accession>
<evidence type="ECO:0000256" key="5">
    <source>
        <dbReference type="ARBA" id="ARBA00022989"/>
    </source>
</evidence>
<feature type="transmembrane region" description="Helical" evidence="7">
    <location>
        <begin position="92"/>
        <end position="114"/>
    </location>
</feature>
<comment type="caution">
    <text evidence="9">The sequence shown here is derived from an EMBL/GenBank/DDBJ whole genome shotgun (WGS) entry which is preliminary data.</text>
</comment>
<dbReference type="PANTHER" id="PTHR43386">
    <property type="entry name" value="OLIGOPEPTIDE TRANSPORT SYSTEM PERMEASE PROTEIN APPC"/>
    <property type="match status" value="1"/>
</dbReference>
<keyword evidence="2 7" id="KW-0813">Transport</keyword>
<dbReference type="InterPro" id="IPR035906">
    <property type="entry name" value="MetI-like_sf"/>
</dbReference>
<dbReference type="EMBL" id="BJXN01000006">
    <property type="protein sequence ID" value="GEM89692.1"/>
    <property type="molecule type" value="Genomic_DNA"/>
</dbReference>
<proteinExistence type="inferred from homology"/>